<accession>A0ABW4VM77</accession>
<evidence type="ECO:0008006" key="3">
    <source>
        <dbReference type="Google" id="ProtNLM"/>
    </source>
</evidence>
<dbReference type="RefSeq" id="WP_376886720.1">
    <property type="nucleotide sequence ID" value="NZ_JBHUHR010000038.1"/>
</dbReference>
<evidence type="ECO:0000313" key="2">
    <source>
        <dbReference type="Proteomes" id="UP001597361"/>
    </source>
</evidence>
<reference evidence="2" key="1">
    <citation type="journal article" date="2019" name="Int. J. Syst. Evol. Microbiol.">
        <title>The Global Catalogue of Microorganisms (GCM) 10K type strain sequencing project: providing services to taxonomists for standard genome sequencing and annotation.</title>
        <authorList>
            <consortium name="The Broad Institute Genomics Platform"/>
            <consortium name="The Broad Institute Genome Sequencing Center for Infectious Disease"/>
            <person name="Wu L."/>
            <person name="Ma J."/>
        </authorList>
    </citation>
    <scope>NUCLEOTIDE SEQUENCE [LARGE SCALE GENOMIC DNA]</scope>
    <source>
        <strain evidence="2">CGMCC 1.15180</strain>
    </source>
</reference>
<sequence>MKQFLKKFFGFSIILLVIFLSSFILGKFGVESISYYKLPADKKYIMLGHSHSEVAYDDSMINNFSNFANSGEAYFYTYLKARKLIKENEHIQVVFIEYSNNQLTKQFEEFIWDDVYLPIRLPAYLPLMDFSELNLLVSNNTSMFQNQIVKALMKNTFHNIGAIINKGNCQVNNLRFGGFLSRESSHVDSLVQSADKTRKEDIDFEISKINLFYLKKTIDLCESNGKKVILVRTPIHENWEGLYSEKAYKKNLKANFPDVEYVDFNGFKLKNSEFYDFSHMNEIGSKVYSTWFNEILNQGFLEVQEKQAYTDKQIDLIVKKNNLVLMDVE</sequence>
<proteinExistence type="predicted"/>
<protein>
    <recommendedName>
        <fullName evidence="3">SGNH/GDSL hydrolase family protein</fullName>
    </recommendedName>
</protein>
<name>A0ABW4VM77_9BACT</name>
<comment type="caution">
    <text evidence="1">The sequence shown here is derived from an EMBL/GenBank/DDBJ whole genome shotgun (WGS) entry which is preliminary data.</text>
</comment>
<gene>
    <name evidence="1" type="ORF">ACFSKL_13355</name>
</gene>
<dbReference type="EMBL" id="JBHUHR010000038">
    <property type="protein sequence ID" value="MFD2035784.1"/>
    <property type="molecule type" value="Genomic_DNA"/>
</dbReference>
<evidence type="ECO:0000313" key="1">
    <source>
        <dbReference type="EMBL" id="MFD2035784.1"/>
    </source>
</evidence>
<organism evidence="1 2">
    <name type="scientific">Belliella marina</name>
    <dbReference type="NCBI Taxonomy" id="1644146"/>
    <lineage>
        <taxon>Bacteria</taxon>
        <taxon>Pseudomonadati</taxon>
        <taxon>Bacteroidota</taxon>
        <taxon>Cytophagia</taxon>
        <taxon>Cytophagales</taxon>
        <taxon>Cyclobacteriaceae</taxon>
        <taxon>Belliella</taxon>
    </lineage>
</organism>
<dbReference type="Proteomes" id="UP001597361">
    <property type="component" value="Unassembled WGS sequence"/>
</dbReference>
<keyword evidence="2" id="KW-1185">Reference proteome</keyword>